<dbReference type="EMBL" id="FR695864">
    <property type="protein sequence ID" value="CBX27039.1"/>
    <property type="molecule type" value="Genomic_DNA"/>
</dbReference>
<gene>
    <name evidence="2" type="ORF">N47_A10680</name>
</gene>
<organism evidence="2">
    <name type="scientific">uncultured Desulfobacterium sp</name>
    <dbReference type="NCBI Taxonomy" id="201089"/>
    <lineage>
        <taxon>Bacteria</taxon>
        <taxon>Pseudomonadati</taxon>
        <taxon>Thermodesulfobacteriota</taxon>
        <taxon>Desulfobacteria</taxon>
        <taxon>Desulfobacterales</taxon>
        <taxon>Desulfobacteriaceae</taxon>
        <taxon>Desulfobacterium</taxon>
        <taxon>environmental samples</taxon>
    </lineage>
</organism>
<dbReference type="AlphaFoldDB" id="E1Y8Z5"/>
<dbReference type="Pfam" id="PF07592">
    <property type="entry name" value="DDE_Tnp_ISAZ013"/>
    <property type="match status" value="1"/>
</dbReference>
<proteinExistence type="predicted"/>
<dbReference type="InterPro" id="IPR011518">
    <property type="entry name" value="Transposase_36"/>
</dbReference>
<feature type="region of interest" description="Disordered" evidence="1">
    <location>
        <begin position="74"/>
        <end position="107"/>
    </location>
</feature>
<evidence type="ECO:0000313" key="2">
    <source>
        <dbReference type="EMBL" id="CBX27039.1"/>
    </source>
</evidence>
<name>E1Y8Z5_9BACT</name>
<protein>
    <recommendedName>
        <fullName evidence="3">Transposase</fullName>
    </recommendedName>
</protein>
<sequence length="107" mass="11983">MGGGRKKLKEKDPSLLQYLDKLLEPATRGDPETPLRWTCKSTTKLAEELTARGHPVSQRTVCDLLDELGYSLQANRKTKEGSSHPDRDMSAPARKCYKTSGLKMHVK</sequence>
<feature type="compositionally biased region" description="Basic and acidic residues" evidence="1">
    <location>
        <begin position="77"/>
        <end position="89"/>
    </location>
</feature>
<evidence type="ECO:0008006" key="3">
    <source>
        <dbReference type="Google" id="ProtNLM"/>
    </source>
</evidence>
<evidence type="ECO:0000256" key="1">
    <source>
        <dbReference type="SAM" id="MobiDB-lite"/>
    </source>
</evidence>
<accession>E1Y8Z5</accession>
<reference evidence="2" key="1">
    <citation type="journal article" date="2011" name="Environ. Microbiol.">
        <title>Genomic insights into the metabolic potential of the polycyclic aromatic hydrocarbon degrading sulfate-reducing Deltaproteobacterium N47.</title>
        <authorList>
            <person name="Bergmann F."/>
            <person name="Selesi D."/>
            <person name="Weinmaier T."/>
            <person name="Tischler P."/>
            <person name="Rattei T."/>
            <person name="Meckenstock R.U."/>
        </authorList>
    </citation>
    <scope>NUCLEOTIDE SEQUENCE</scope>
</reference>